<evidence type="ECO:0000256" key="4">
    <source>
        <dbReference type="ARBA" id="ARBA00023136"/>
    </source>
</evidence>
<feature type="transmembrane region" description="Helical" evidence="5">
    <location>
        <begin position="284"/>
        <end position="306"/>
    </location>
</feature>
<dbReference type="InterPro" id="IPR037185">
    <property type="entry name" value="EmrE-like"/>
</dbReference>
<dbReference type="EMBL" id="JAWQEG010001212">
    <property type="protein sequence ID" value="KAK3881498.1"/>
    <property type="molecule type" value="Genomic_DNA"/>
</dbReference>
<dbReference type="InterPro" id="IPR000620">
    <property type="entry name" value="EamA_dom"/>
</dbReference>
<feature type="transmembrane region" description="Helical" evidence="5">
    <location>
        <begin position="80"/>
        <end position="99"/>
    </location>
</feature>
<feature type="transmembrane region" description="Helical" evidence="5">
    <location>
        <begin position="229"/>
        <end position="246"/>
    </location>
</feature>
<evidence type="ECO:0000256" key="1">
    <source>
        <dbReference type="ARBA" id="ARBA00004141"/>
    </source>
</evidence>
<feature type="transmembrane region" description="Helical" evidence="5">
    <location>
        <begin position="45"/>
        <end position="68"/>
    </location>
</feature>
<evidence type="ECO:0000256" key="5">
    <source>
        <dbReference type="SAM" id="Phobius"/>
    </source>
</evidence>
<feature type="transmembrane region" description="Helical" evidence="5">
    <location>
        <begin position="195"/>
        <end position="217"/>
    </location>
</feature>
<reference evidence="7" key="1">
    <citation type="submission" date="2023-10" db="EMBL/GenBank/DDBJ databases">
        <title>Genome assemblies of two species of porcelain crab, Petrolisthes cinctipes and Petrolisthes manimaculis (Anomura: Porcellanidae).</title>
        <authorList>
            <person name="Angst P."/>
        </authorList>
    </citation>
    <scope>NUCLEOTIDE SEQUENCE</scope>
    <source>
        <strain evidence="7">PB745_01</strain>
        <tissue evidence="7">Gill</tissue>
    </source>
</reference>
<name>A0AAE1KRQ4_PETCI</name>
<keyword evidence="4 5" id="KW-0472">Membrane</keyword>
<feature type="transmembrane region" description="Helical" evidence="5">
    <location>
        <begin position="133"/>
        <end position="156"/>
    </location>
</feature>
<dbReference type="PANTHER" id="PTHR22911:SF6">
    <property type="entry name" value="SOLUTE CARRIER FAMILY 35 MEMBER G1"/>
    <property type="match status" value="1"/>
</dbReference>
<keyword evidence="3 5" id="KW-1133">Transmembrane helix</keyword>
<evidence type="ECO:0000313" key="8">
    <source>
        <dbReference type="Proteomes" id="UP001286313"/>
    </source>
</evidence>
<dbReference type="GO" id="GO:0016020">
    <property type="term" value="C:membrane"/>
    <property type="evidence" value="ECO:0007669"/>
    <property type="project" value="UniProtKB-SubCell"/>
</dbReference>
<protein>
    <recommendedName>
        <fullName evidence="6">EamA domain-containing protein</fullName>
    </recommendedName>
</protein>
<keyword evidence="8" id="KW-1185">Reference proteome</keyword>
<feature type="transmembrane region" description="Helical" evidence="5">
    <location>
        <begin position="20"/>
        <end position="39"/>
    </location>
</feature>
<comment type="caution">
    <text evidence="7">The sequence shown here is derived from an EMBL/GenBank/DDBJ whole genome shotgun (WGS) entry which is preliminary data.</text>
</comment>
<evidence type="ECO:0000259" key="6">
    <source>
        <dbReference type="Pfam" id="PF00892"/>
    </source>
</evidence>
<dbReference type="AlphaFoldDB" id="A0AAE1KRQ4"/>
<feature type="transmembrane region" description="Helical" evidence="5">
    <location>
        <begin position="168"/>
        <end position="188"/>
    </location>
</feature>
<evidence type="ECO:0000256" key="3">
    <source>
        <dbReference type="ARBA" id="ARBA00022989"/>
    </source>
</evidence>
<evidence type="ECO:0000313" key="7">
    <source>
        <dbReference type="EMBL" id="KAK3881498.1"/>
    </source>
</evidence>
<sequence length="345" mass="38559">MSKGQQQTLKRTCGGGLPHIGLFLTVISSFMYSICSLLVKMLTDVTFLEMCVVRHGSVAVLTLLPLVHRGHLPFPKGYRLPLLLLGVVTTLALSLQYYSFKHVPLADASVIVFATPVFGVIFAFIFLGEKCSFFHFIMILITMTGIVFIARPQFIFKSQFHHYTGQTWWGIWAAFLSTLFSALSLVLVRKIKDLHYSAVMFGSMVTALIITCFFALYEGQLCTPQNPKDRIILLAFGTFSFISVLCNTKALQIEEVGLVSITRTTDVVFSFIWQTVFFQEYPDLLTLVGALLVMSCVVLIGLYKWVNSLSPTSSTRQALACLISQTKEHHPIPAGKLCRMRDQGE</sequence>
<organism evidence="7 8">
    <name type="scientific">Petrolisthes cinctipes</name>
    <name type="common">Flat porcelain crab</name>
    <dbReference type="NCBI Taxonomy" id="88211"/>
    <lineage>
        <taxon>Eukaryota</taxon>
        <taxon>Metazoa</taxon>
        <taxon>Ecdysozoa</taxon>
        <taxon>Arthropoda</taxon>
        <taxon>Crustacea</taxon>
        <taxon>Multicrustacea</taxon>
        <taxon>Malacostraca</taxon>
        <taxon>Eumalacostraca</taxon>
        <taxon>Eucarida</taxon>
        <taxon>Decapoda</taxon>
        <taxon>Pleocyemata</taxon>
        <taxon>Anomura</taxon>
        <taxon>Galatheoidea</taxon>
        <taxon>Porcellanidae</taxon>
        <taxon>Petrolisthes</taxon>
    </lineage>
</organism>
<evidence type="ECO:0000256" key="2">
    <source>
        <dbReference type="ARBA" id="ARBA00022692"/>
    </source>
</evidence>
<proteinExistence type="predicted"/>
<keyword evidence="2 5" id="KW-0812">Transmembrane</keyword>
<feature type="domain" description="EamA" evidence="6">
    <location>
        <begin position="168"/>
        <end position="301"/>
    </location>
</feature>
<feature type="domain" description="EamA" evidence="6">
    <location>
        <begin position="20"/>
        <end position="150"/>
    </location>
</feature>
<gene>
    <name evidence="7" type="ORF">Pcinc_014063</name>
</gene>
<dbReference type="SUPFAM" id="SSF103481">
    <property type="entry name" value="Multidrug resistance efflux transporter EmrE"/>
    <property type="match status" value="2"/>
</dbReference>
<comment type="subcellular location">
    <subcellularLocation>
        <location evidence="1">Membrane</location>
        <topology evidence="1">Multi-pass membrane protein</topology>
    </subcellularLocation>
</comment>
<dbReference type="Pfam" id="PF00892">
    <property type="entry name" value="EamA"/>
    <property type="match status" value="2"/>
</dbReference>
<feature type="transmembrane region" description="Helical" evidence="5">
    <location>
        <begin position="258"/>
        <end position="278"/>
    </location>
</feature>
<accession>A0AAE1KRQ4</accession>
<feature type="transmembrane region" description="Helical" evidence="5">
    <location>
        <begin position="105"/>
        <end position="126"/>
    </location>
</feature>
<dbReference type="PANTHER" id="PTHR22911">
    <property type="entry name" value="ACYL-MALONYL CONDENSING ENZYME-RELATED"/>
    <property type="match status" value="1"/>
</dbReference>
<dbReference type="Proteomes" id="UP001286313">
    <property type="component" value="Unassembled WGS sequence"/>
</dbReference>